<keyword evidence="1" id="KW-0175">Coiled coil</keyword>
<evidence type="ECO:0000313" key="4">
    <source>
        <dbReference type="Proteomes" id="UP000250235"/>
    </source>
</evidence>
<feature type="compositionally biased region" description="Basic and acidic residues" evidence="2">
    <location>
        <begin position="53"/>
        <end position="72"/>
    </location>
</feature>
<dbReference type="Proteomes" id="UP000250235">
    <property type="component" value="Unassembled WGS sequence"/>
</dbReference>
<dbReference type="AlphaFoldDB" id="A0A2Z7A5M6"/>
<feature type="region of interest" description="Disordered" evidence="2">
    <location>
        <begin position="44"/>
        <end position="111"/>
    </location>
</feature>
<gene>
    <name evidence="3" type="ORF">F511_18600</name>
</gene>
<dbReference type="EMBL" id="KV018559">
    <property type="protein sequence ID" value="KZV16807.1"/>
    <property type="molecule type" value="Genomic_DNA"/>
</dbReference>
<organism evidence="3 4">
    <name type="scientific">Dorcoceras hygrometricum</name>
    <dbReference type="NCBI Taxonomy" id="472368"/>
    <lineage>
        <taxon>Eukaryota</taxon>
        <taxon>Viridiplantae</taxon>
        <taxon>Streptophyta</taxon>
        <taxon>Embryophyta</taxon>
        <taxon>Tracheophyta</taxon>
        <taxon>Spermatophyta</taxon>
        <taxon>Magnoliopsida</taxon>
        <taxon>eudicotyledons</taxon>
        <taxon>Gunneridae</taxon>
        <taxon>Pentapetalae</taxon>
        <taxon>asterids</taxon>
        <taxon>lamiids</taxon>
        <taxon>Lamiales</taxon>
        <taxon>Gesneriaceae</taxon>
        <taxon>Didymocarpoideae</taxon>
        <taxon>Trichosporeae</taxon>
        <taxon>Loxocarpinae</taxon>
        <taxon>Dorcoceras</taxon>
    </lineage>
</organism>
<proteinExistence type="predicted"/>
<sequence length="417" mass="46088">MGYKCYSAPELVKEDLMCHFGFNRKGVHLVGDLGRVAEGLEGESRRGLLGGDHSPKREEREKEGPQSTEKEARRLKKKGAFTFEAQTAPTTEMRGASTPPSPTQKERPAPTPEVLPAAIPDVPATEVGARTGVGPGRAIALNIFEDFFVVSPSRSVATGLLCNMILDRDVDRVRNAPDLEVLGSFAVRFAETMIWGDEVINRLTRARREVNASRQSLDEEHRATEAQREALEAQGKKLTAEKEALAVEKRAVKAELEALTIGKGALEAELEYTKARAEEEIQRLKGDAENVCGLGKEEFLKFSEFDDLCAKKSLAYFECGFKSCLVQFRVNDYTKEEHPTPFLSIARALEELPDDEEEADDGASGDEATPPSSLPMYCKLQCLMESDLSHFLYPELLTYKNNSVSAKRGNPSNPRCN</sequence>
<feature type="coiled-coil region" evidence="1">
    <location>
        <begin position="200"/>
        <end position="294"/>
    </location>
</feature>
<name>A0A2Z7A5M6_9LAMI</name>
<evidence type="ECO:0000256" key="1">
    <source>
        <dbReference type="SAM" id="Coils"/>
    </source>
</evidence>
<keyword evidence="4" id="KW-1185">Reference proteome</keyword>
<reference evidence="3 4" key="1">
    <citation type="journal article" date="2015" name="Proc. Natl. Acad. Sci. U.S.A.">
        <title>The resurrection genome of Boea hygrometrica: A blueprint for survival of dehydration.</title>
        <authorList>
            <person name="Xiao L."/>
            <person name="Yang G."/>
            <person name="Zhang L."/>
            <person name="Yang X."/>
            <person name="Zhao S."/>
            <person name="Ji Z."/>
            <person name="Zhou Q."/>
            <person name="Hu M."/>
            <person name="Wang Y."/>
            <person name="Chen M."/>
            <person name="Xu Y."/>
            <person name="Jin H."/>
            <person name="Xiao X."/>
            <person name="Hu G."/>
            <person name="Bao F."/>
            <person name="Hu Y."/>
            <person name="Wan P."/>
            <person name="Li L."/>
            <person name="Deng X."/>
            <person name="Kuang T."/>
            <person name="Xiang C."/>
            <person name="Zhu J.K."/>
            <person name="Oliver M.J."/>
            <person name="He Y."/>
        </authorList>
    </citation>
    <scope>NUCLEOTIDE SEQUENCE [LARGE SCALE GENOMIC DNA]</scope>
    <source>
        <strain evidence="4">cv. XS01</strain>
    </source>
</reference>
<evidence type="ECO:0000256" key="2">
    <source>
        <dbReference type="SAM" id="MobiDB-lite"/>
    </source>
</evidence>
<evidence type="ECO:0000313" key="3">
    <source>
        <dbReference type="EMBL" id="KZV16807.1"/>
    </source>
</evidence>
<accession>A0A2Z7A5M6</accession>
<protein>
    <submittedName>
        <fullName evidence="3">Protein RESTRICTED TEV MOVEMENT 3-like</fullName>
    </submittedName>
</protein>